<dbReference type="Proteomes" id="UP000253094">
    <property type="component" value="Unassembled WGS sequence"/>
</dbReference>
<dbReference type="InterPro" id="IPR046350">
    <property type="entry name" value="Cystatin_sf"/>
</dbReference>
<proteinExistence type="predicted"/>
<evidence type="ECO:0000259" key="3">
    <source>
        <dbReference type="Pfam" id="PF03413"/>
    </source>
</evidence>
<feature type="domain" description="PepSY" evidence="3">
    <location>
        <begin position="60"/>
        <end position="117"/>
    </location>
</feature>
<comment type="caution">
    <text evidence="4">The sequence shown here is derived from an EMBL/GenBank/DDBJ whole genome shotgun (WGS) entry which is preliminary data.</text>
</comment>
<accession>A0A367FRY5</accession>
<keyword evidence="1" id="KW-0812">Transmembrane</keyword>
<evidence type="ECO:0000313" key="4">
    <source>
        <dbReference type="EMBL" id="RCG32572.1"/>
    </source>
</evidence>
<reference evidence="4 5" key="1">
    <citation type="submission" date="2018-06" db="EMBL/GenBank/DDBJ databases">
        <title>Sphaerisporangium craniellae sp. nov., isolated from a marine sponge in the South China Sea.</title>
        <authorList>
            <person name="Li L."/>
        </authorList>
    </citation>
    <scope>NUCLEOTIDE SEQUENCE [LARGE SCALE GENOMIC DNA]</scope>
    <source>
        <strain evidence="4 5">CCTCC AA 208026</strain>
    </source>
</reference>
<gene>
    <name evidence="4" type="ORF">DQ384_03505</name>
</gene>
<feature type="signal peptide" evidence="2">
    <location>
        <begin position="1"/>
        <end position="33"/>
    </location>
</feature>
<sequence length="124" mass="13158">MTNTTSTTRGRTVKLLIGGAGALAVLGAGTAAAEGATRAAVPSGATAAVTAPAAATATTAITYRQAVRIAKKRVPGARVTKVEREWEHGHRVWKVELKRNGTEYRVYVSTRTGKIIKFRTKHDD</sequence>
<dbReference type="InterPro" id="IPR025711">
    <property type="entry name" value="PepSY"/>
</dbReference>
<evidence type="ECO:0000313" key="5">
    <source>
        <dbReference type="Proteomes" id="UP000253094"/>
    </source>
</evidence>
<protein>
    <submittedName>
        <fullName evidence="4">Peptidase</fullName>
    </submittedName>
</protein>
<dbReference type="AlphaFoldDB" id="A0A367FRY5"/>
<dbReference type="RefSeq" id="WP_114027210.1">
    <property type="nucleotide sequence ID" value="NZ_QOIL01000002.1"/>
</dbReference>
<keyword evidence="1" id="KW-0472">Membrane</keyword>
<name>A0A367FRY5_9ACTN</name>
<evidence type="ECO:0000256" key="1">
    <source>
        <dbReference type="SAM" id="Phobius"/>
    </source>
</evidence>
<dbReference type="OrthoDB" id="3637997at2"/>
<dbReference type="Gene3D" id="3.10.450.40">
    <property type="match status" value="1"/>
</dbReference>
<evidence type="ECO:0000256" key="2">
    <source>
        <dbReference type="SAM" id="SignalP"/>
    </source>
</evidence>
<keyword evidence="2" id="KW-0732">Signal</keyword>
<keyword evidence="5" id="KW-1185">Reference proteome</keyword>
<dbReference type="EMBL" id="QOIL01000002">
    <property type="protein sequence ID" value="RCG32572.1"/>
    <property type="molecule type" value="Genomic_DNA"/>
</dbReference>
<dbReference type="Pfam" id="PF03413">
    <property type="entry name" value="PepSY"/>
    <property type="match status" value="1"/>
</dbReference>
<feature type="transmembrane region" description="Helical" evidence="1">
    <location>
        <begin position="43"/>
        <end position="63"/>
    </location>
</feature>
<dbReference type="SUPFAM" id="SSF54403">
    <property type="entry name" value="Cystatin/monellin"/>
    <property type="match status" value="1"/>
</dbReference>
<keyword evidence="1" id="KW-1133">Transmembrane helix</keyword>
<organism evidence="4 5">
    <name type="scientific">Sphaerisporangium album</name>
    <dbReference type="NCBI Taxonomy" id="509200"/>
    <lineage>
        <taxon>Bacteria</taxon>
        <taxon>Bacillati</taxon>
        <taxon>Actinomycetota</taxon>
        <taxon>Actinomycetes</taxon>
        <taxon>Streptosporangiales</taxon>
        <taxon>Streptosporangiaceae</taxon>
        <taxon>Sphaerisporangium</taxon>
    </lineage>
</organism>
<feature type="chain" id="PRO_5017050205" evidence="2">
    <location>
        <begin position="34"/>
        <end position="124"/>
    </location>
</feature>